<name>A0A1J5PTF0_9ZZZZ</name>
<dbReference type="PANTHER" id="PTHR11806:SF0">
    <property type="entry name" value="PROTEIN MTO1 HOMOLOG, MITOCHONDRIAL"/>
    <property type="match status" value="1"/>
</dbReference>
<dbReference type="Gene3D" id="1.10.10.1800">
    <property type="entry name" value="tRNA uridine 5-carboxymethylaminomethyl modification enzyme MnmG/GidA"/>
    <property type="match status" value="1"/>
</dbReference>
<reference evidence="6" key="1">
    <citation type="submission" date="2016-10" db="EMBL/GenBank/DDBJ databases">
        <title>Sequence of Gallionella enrichment culture.</title>
        <authorList>
            <person name="Poehlein A."/>
            <person name="Muehling M."/>
            <person name="Daniel R."/>
        </authorList>
    </citation>
    <scope>NUCLEOTIDE SEQUENCE</scope>
</reference>
<evidence type="ECO:0000313" key="6">
    <source>
        <dbReference type="EMBL" id="OIQ68547.1"/>
    </source>
</evidence>
<evidence type="ECO:0000256" key="4">
    <source>
        <dbReference type="ARBA" id="ARBA00022827"/>
    </source>
</evidence>
<dbReference type="SUPFAM" id="SSF53901">
    <property type="entry name" value="Thiolase-like"/>
    <property type="match status" value="1"/>
</dbReference>
<dbReference type="Pfam" id="PF13932">
    <property type="entry name" value="SAM_GIDA_C"/>
    <property type="match status" value="1"/>
</dbReference>
<sequence>MSVAEVHDASAFAEIVQVENLGFCAFGDGGKLAERGDTKLGGRIPVNPSGGLESKGHPIGATGLGQIYELVLQLRGEAEQRQVAGARFAIAENGGGFHGYEEAAAQGLVAGLNAALAAGGSEPVVFDRADGYLGVMIDDLVTRGITEPYRMFTSRAEYRLTLRADNADQRLTDKGIALGCVGQTRSLRHRAKMAALNAAKARTKSLTLTPNEAARYGLALNKDGQRRSAFELLAYPEIGWSEIHGIWPELSAIDPAIAAHLEIDAKYDIYLKRQVADVDAFRRDEGLILGNIDYSAVPGLSNEARSRLEAARPRTVGQACRLDGLTPAALGILAAYLRRETRRKAAAQPPATSA</sequence>
<dbReference type="InterPro" id="IPR016039">
    <property type="entry name" value="Thiolase-like"/>
</dbReference>
<feature type="domain" description="tRNA uridine 5-carboxymethylaminomethyl modification enzyme C-terminal subdomain" evidence="5">
    <location>
        <begin position="265"/>
        <end position="335"/>
    </location>
</feature>
<dbReference type="Pfam" id="PF22691">
    <property type="entry name" value="Thiolase_C_1"/>
    <property type="match status" value="1"/>
</dbReference>
<dbReference type="InterPro" id="IPR049312">
    <property type="entry name" value="GIDA_C_N"/>
</dbReference>
<dbReference type="InterPro" id="IPR036188">
    <property type="entry name" value="FAD/NAD-bd_sf"/>
</dbReference>
<organism evidence="6">
    <name type="scientific">mine drainage metagenome</name>
    <dbReference type="NCBI Taxonomy" id="410659"/>
    <lineage>
        <taxon>unclassified sequences</taxon>
        <taxon>metagenomes</taxon>
        <taxon>ecological metagenomes</taxon>
    </lineage>
</organism>
<protein>
    <submittedName>
        <fullName evidence="6">tRNA uridine 5-carboxymethylaminomethyl modification enzyme MnmG</fullName>
    </submittedName>
</protein>
<dbReference type="SMART" id="SM01228">
    <property type="entry name" value="GIDA_assoc_3"/>
    <property type="match status" value="1"/>
</dbReference>
<dbReference type="InterPro" id="IPR026904">
    <property type="entry name" value="MnmG_C"/>
</dbReference>
<dbReference type="Gene3D" id="3.50.50.60">
    <property type="entry name" value="FAD/NAD(P)-binding domain"/>
    <property type="match status" value="1"/>
</dbReference>
<gene>
    <name evidence="6" type="primary">mnmG_13</name>
    <name evidence="6" type="ORF">GALL_498580</name>
</gene>
<proteinExistence type="inferred from homology"/>
<dbReference type="GO" id="GO:0002098">
    <property type="term" value="P:tRNA wobble uridine modification"/>
    <property type="evidence" value="ECO:0007669"/>
    <property type="project" value="TreeGrafter"/>
</dbReference>
<keyword evidence="4" id="KW-0274">FAD</keyword>
<dbReference type="GO" id="GO:0005829">
    <property type="term" value="C:cytosol"/>
    <property type="evidence" value="ECO:0007669"/>
    <property type="project" value="TreeGrafter"/>
</dbReference>
<dbReference type="InterPro" id="IPR055140">
    <property type="entry name" value="Thiolase_C_2"/>
</dbReference>
<dbReference type="GO" id="GO:0016746">
    <property type="term" value="F:acyltransferase activity"/>
    <property type="evidence" value="ECO:0007669"/>
    <property type="project" value="InterPro"/>
</dbReference>
<comment type="caution">
    <text evidence="6">The sequence shown here is derived from an EMBL/GenBank/DDBJ whole genome shotgun (WGS) entry which is preliminary data.</text>
</comment>
<dbReference type="InterPro" id="IPR047001">
    <property type="entry name" value="MnmG_C_subdom"/>
</dbReference>
<evidence type="ECO:0000256" key="2">
    <source>
        <dbReference type="ARBA" id="ARBA00007653"/>
    </source>
</evidence>
<comment type="similarity">
    <text evidence="2">Belongs to the MnmG family.</text>
</comment>
<dbReference type="AlphaFoldDB" id="A0A1J5PTF0"/>
<comment type="cofactor">
    <cofactor evidence="1">
        <name>FAD</name>
        <dbReference type="ChEBI" id="CHEBI:57692"/>
    </cofactor>
</comment>
<dbReference type="Gene3D" id="1.10.150.570">
    <property type="entry name" value="GidA associated domain, C-terminal subdomain"/>
    <property type="match status" value="1"/>
</dbReference>
<evidence type="ECO:0000259" key="5">
    <source>
        <dbReference type="SMART" id="SM01228"/>
    </source>
</evidence>
<dbReference type="PANTHER" id="PTHR11806">
    <property type="entry name" value="GLUCOSE INHIBITED DIVISION PROTEIN A"/>
    <property type="match status" value="1"/>
</dbReference>
<dbReference type="Pfam" id="PF21680">
    <property type="entry name" value="GIDA_C_1st"/>
    <property type="match status" value="1"/>
</dbReference>
<evidence type="ECO:0000256" key="3">
    <source>
        <dbReference type="ARBA" id="ARBA00022630"/>
    </source>
</evidence>
<accession>A0A1J5PTF0</accession>
<dbReference type="InterPro" id="IPR002218">
    <property type="entry name" value="MnmG-rel"/>
</dbReference>
<dbReference type="EMBL" id="MLJW01005241">
    <property type="protein sequence ID" value="OIQ68547.1"/>
    <property type="molecule type" value="Genomic_DNA"/>
</dbReference>
<evidence type="ECO:0000256" key="1">
    <source>
        <dbReference type="ARBA" id="ARBA00001974"/>
    </source>
</evidence>
<dbReference type="GO" id="GO:0030488">
    <property type="term" value="P:tRNA methylation"/>
    <property type="evidence" value="ECO:0007669"/>
    <property type="project" value="TreeGrafter"/>
</dbReference>
<dbReference type="InterPro" id="IPR044920">
    <property type="entry name" value="MnmG_C_subdom_sf"/>
</dbReference>
<dbReference type="GO" id="GO:0050660">
    <property type="term" value="F:flavin adenine dinucleotide binding"/>
    <property type="evidence" value="ECO:0007669"/>
    <property type="project" value="InterPro"/>
</dbReference>
<keyword evidence="3" id="KW-0285">Flavoprotein</keyword>
<dbReference type="FunFam" id="1.10.150.570:FF:000001">
    <property type="entry name" value="tRNA uridine 5-carboxymethylaminomethyl modification enzyme MnmG"/>
    <property type="match status" value="1"/>
</dbReference>